<dbReference type="AlphaFoldDB" id="A0A0J8GIX8"/>
<dbReference type="PROSITE" id="PS51257">
    <property type="entry name" value="PROKAR_LIPOPROTEIN"/>
    <property type="match status" value="1"/>
</dbReference>
<proteinExistence type="predicted"/>
<reference evidence="2 3" key="1">
    <citation type="journal article" date="2015" name="Genome Biol. Evol.">
        <title>Comparative Genomics of Listeria Sensu Lato: Genus-Wide Differences in Evolutionary Dynamics and the Progressive Gain of Complex, Potentially Pathogenicity-Related Traits through Lateral Gene Transfer.</title>
        <authorList>
            <person name="Chiara M."/>
            <person name="Caruso M."/>
            <person name="D'Erchia A.M."/>
            <person name="Manzari C."/>
            <person name="Fraccalvieri R."/>
            <person name="Goffredo E."/>
            <person name="Latorre L."/>
            <person name="Miccolupo A."/>
            <person name="Padalino I."/>
            <person name="Santagada G."/>
            <person name="Chiocco D."/>
            <person name="Pesole G."/>
            <person name="Horner D.S."/>
            <person name="Parisi A."/>
        </authorList>
    </citation>
    <scope>NUCLEOTIDE SEQUENCE [LARGE SCALE GENOMIC DNA]</scope>
    <source>
        <strain evidence="2 3">1991</strain>
    </source>
</reference>
<sequence length="149" mass="16628">MKKILLFFSALFVIGFILAGCSKDEPKKEQTTAPKNIIGGTLNTNGLHETTDNWTNMYETEFYTVNEDNKIIFIQALLDDPTVDFPASKEKLMELAAPYIPKNPTILNPTKDGSGDTGYECKKGDMHFTVLHSDSDKDGKVDTLYISKL</sequence>
<organism evidence="2 3">
    <name type="scientific">Listeria fleischmannii 1991</name>
    <dbReference type="NCBI Taxonomy" id="1430899"/>
    <lineage>
        <taxon>Bacteria</taxon>
        <taxon>Bacillati</taxon>
        <taxon>Bacillota</taxon>
        <taxon>Bacilli</taxon>
        <taxon>Bacillales</taxon>
        <taxon>Listeriaceae</taxon>
        <taxon>Listeria</taxon>
    </lineage>
</organism>
<evidence type="ECO:0008006" key="4">
    <source>
        <dbReference type="Google" id="ProtNLM"/>
    </source>
</evidence>
<dbReference type="Proteomes" id="UP000052258">
    <property type="component" value="Unassembled WGS sequence"/>
</dbReference>
<dbReference type="OrthoDB" id="9920412at2"/>
<evidence type="ECO:0000313" key="3">
    <source>
        <dbReference type="Proteomes" id="UP000052258"/>
    </source>
</evidence>
<evidence type="ECO:0000256" key="1">
    <source>
        <dbReference type="SAM" id="SignalP"/>
    </source>
</evidence>
<name>A0A0J8GIX8_9LIST</name>
<keyword evidence="1" id="KW-0732">Signal</keyword>
<feature type="signal peptide" evidence="1">
    <location>
        <begin position="1"/>
        <end position="19"/>
    </location>
</feature>
<feature type="chain" id="PRO_5039034157" description="Lipoprotein" evidence="1">
    <location>
        <begin position="20"/>
        <end position="149"/>
    </location>
</feature>
<gene>
    <name evidence="2" type="ORF">X560_0354</name>
</gene>
<accession>A0A0J8GIX8</accession>
<keyword evidence="3" id="KW-1185">Reference proteome</keyword>
<evidence type="ECO:0000313" key="2">
    <source>
        <dbReference type="EMBL" id="KMT60934.1"/>
    </source>
</evidence>
<dbReference type="RefSeq" id="WP_007477527.1">
    <property type="nucleotide sequence ID" value="NZ_KQ130610.1"/>
</dbReference>
<protein>
    <recommendedName>
        <fullName evidence="4">Lipoprotein</fullName>
    </recommendedName>
</protein>
<dbReference type="PATRIC" id="fig|1430899.3.peg.358"/>
<dbReference type="EMBL" id="AZHO01000005">
    <property type="protein sequence ID" value="KMT60934.1"/>
    <property type="molecule type" value="Genomic_DNA"/>
</dbReference>
<comment type="caution">
    <text evidence="2">The sequence shown here is derived from an EMBL/GenBank/DDBJ whole genome shotgun (WGS) entry which is preliminary data.</text>
</comment>